<reference evidence="1" key="1">
    <citation type="submission" date="2021-05" db="EMBL/GenBank/DDBJ databases">
        <authorList>
            <person name="Scholz U."/>
            <person name="Mascher M."/>
            <person name="Fiebig A."/>
        </authorList>
    </citation>
    <scope>NUCLEOTIDE SEQUENCE [LARGE SCALE GENOMIC DNA]</scope>
</reference>
<name>A0ACD5TRJ6_AVESA</name>
<keyword evidence="2" id="KW-1185">Reference proteome</keyword>
<dbReference type="EnsemblPlants" id="AVESA.00010b.r2.1CG0113470.1">
    <property type="protein sequence ID" value="AVESA.00010b.r2.1CG0113470.1.CDS"/>
    <property type="gene ID" value="AVESA.00010b.r2.1CG0113470"/>
</dbReference>
<proteinExistence type="predicted"/>
<evidence type="ECO:0000313" key="1">
    <source>
        <dbReference type="EnsemblPlants" id="AVESA.00010b.r2.1CG0113470.1.CDS"/>
    </source>
</evidence>
<reference evidence="1" key="2">
    <citation type="submission" date="2025-09" db="UniProtKB">
        <authorList>
            <consortium name="EnsemblPlants"/>
        </authorList>
    </citation>
    <scope>IDENTIFICATION</scope>
</reference>
<dbReference type="Proteomes" id="UP001732700">
    <property type="component" value="Chromosome 1C"/>
</dbReference>
<sequence length="366" mass="38730">MALSSDSDVMLNGKWSACHCSYYAVYFVPEIDDGHTVCQDQKRKIRTDDTIRPSHRTASPSAGSSRRHLLPSSSSSAPPPDHVAAVREAIGFVALASVLARRAGTAATVRGMSFGGASSVAAGAKRPFEYGRTHVVRPKGAHKATIVWLHGLGDNGASWSQLLETLPLPNIKWICPTAPTRPVAIFGGFPSTAWFDVADLSEDSPDDIEGLDSAAAHVANLLSTEPADIKLGVGGFSMGAATALYSGTCFAHGKYGNGNPYPVNLSVAVGLSGWLPCARSLKNKIESSQEAAQKASSLPLLLCHGKADDVVLYKHGERSAEALKSTGFSNVAFKSYSRLGHYTVPEEMDEVGKWLTTNLEIGTSSS</sequence>
<protein>
    <submittedName>
        <fullName evidence="1">Uncharacterized protein</fullName>
    </submittedName>
</protein>
<accession>A0ACD5TRJ6</accession>
<evidence type="ECO:0000313" key="2">
    <source>
        <dbReference type="Proteomes" id="UP001732700"/>
    </source>
</evidence>
<organism evidence="1 2">
    <name type="scientific">Avena sativa</name>
    <name type="common">Oat</name>
    <dbReference type="NCBI Taxonomy" id="4498"/>
    <lineage>
        <taxon>Eukaryota</taxon>
        <taxon>Viridiplantae</taxon>
        <taxon>Streptophyta</taxon>
        <taxon>Embryophyta</taxon>
        <taxon>Tracheophyta</taxon>
        <taxon>Spermatophyta</taxon>
        <taxon>Magnoliopsida</taxon>
        <taxon>Liliopsida</taxon>
        <taxon>Poales</taxon>
        <taxon>Poaceae</taxon>
        <taxon>BOP clade</taxon>
        <taxon>Pooideae</taxon>
        <taxon>Poodae</taxon>
        <taxon>Poeae</taxon>
        <taxon>Poeae Chloroplast Group 1 (Aveneae type)</taxon>
        <taxon>Aveninae</taxon>
        <taxon>Avena</taxon>
    </lineage>
</organism>